<feature type="domain" description="Major facilitator superfamily (MFS) profile" evidence="5">
    <location>
        <begin position="7"/>
        <end position="360"/>
    </location>
</feature>
<accession>H3KFD3</accession>
<dbReference type="Pfam" id="PF07690">
    <property type="entry name" value="MFS_1"/>
    <property type="match status" value="1"/>
</dbReference>
<dbReference type="InterPro" id="IPR011701">
    <property type="entry name" value="MFS"/>
</dbReference>
<dbReference type="GO" id="GO:0022857">
    <property type="term" value="F:transmembrane transporter activity"/>
    <property type="evidence" value="ECO:0007669"/>
    <property type="project" value="InterPro"/>
</dbReference>
<dbReference type="Gene3D" id="1.20.1250.20">
    <property type="entry name" value="MFS general substrate transporter like domains"/>
    <property type="match status" value="2"/>
</dbReference>
<keyword evidence="7" id="KW-1185">Reference proteome</keyword>
<dbReference type="STRING" id="762967.HMPREF9440_01450"/>
<dbReference type="EMBL" id="AFBQ01000208">
    <property type="protein sequence ID" value="EHY31190.1"/>
    <property type="molecule type" value="Genomic_DNA"/>
</dbReference>
<evidence type="ECO:0000256" key="2">
    <source>
        <dbReference type="ARBA" id="ARBA00022989"/>
    </source>
</evidence>
<dbReference type="InterPro" id="IPR050327">
    <property type="entry name" value="Proton-linked_MCT"/>
</dbReference>
<evidence type="ECO:0000256" key="1">
    <source>
        <dbReference type="ARBA" id="ARBA00022692"/>
    </source>
</evidence>
<feature type="transmembrane region" description="Helical" evidence="4">
    <location>
        <begin position="80"/>
        <end position="100"/>
    </location>
</feature>
<keyword evidence="1 4" id="KW-0812">Transmembrane</keyword>
<organism evidence="6 7">
    <name type="scientific">Sutterella parvirubra YIT 11816</name>
    <dbReference type="NCBI Taxonomy" id="762967"/>
    <lineage>
        <taxon>Bacteria</taxon>
        <taxon>Pseudomonadati</taxon>
        <taxon>Pseudomonadota</taxon>
        <taxon>Betaproteobacteria</taxon>
        <taxon>Burkholderiales</taxon>
        <taxon>Sutterellaceae</taxon>
        <taxon>Sutterella</taxon>
    </lineage>
</organism>
<feature type="transmembrane region" description="Helical" evidence="4">
    <location>
        <begin position="51"/>
        <end position="68"/>
    </location>
</feature>
<dbReference type="PANTHER" id="PTHR11360:SF317">
    <property type="entry name" value="MAJOR FACILITATOR SUPERFAMILY (MFS) PROFILE DOMAIN-CONTAINING PROTEIN-RELATED"/>
    <property type="match status" value="1"/>
</dbReference>
<gene>
    <name evidence="6" type="ORF">HMPREF9440_01450</name>
</gene>
<evidence type="ECO:0000313" key="6">
    <source>
        <dbReference type="EMBL" id="EHY31190.1"/>
    </source>
</evidence>
<feature type="transmembrane region" description="Helical" evidence="4">
    <location>
        <begin position="106"/>
        <end position="126"/>
    </location>
</feature>
<comment type="caution">
    <text evidence="6">The sequence shown here is derived from an EMBL/GenBank/DDBJ whole genome shotgun (WGS) entry which is preliminary data.</text>
</comment>
<evidence type="ECO:0000256" key="4">
    <source>
        <dbReference type="SAM" id="Phobius"/>
    </source>
</evidence>
<feature type="transmembrane region" description="Helical" evidence="4">
    <location>
        <begin position="316"/>
        <end position="339"/>
    </location>
</feature>
<dbReference type="InterPro" id="IPR036259">
    <property type="entry name" value="MFS_trans_sf"/>
</dbReference>
<sequence length="360" mass="37051">MNLTQKRWFLLGVACLINLFAGSIYAWSVFAAPLAERLADITGAPVTPGDLAVAFSLANGLAPIPMIFGGAVNDRFGPRFVIPAGGLLMGAGLWFSGHAGSVLELVLTYGLFFGLGLGLVYGAAVNTTMKFFPDRRRLVGGLTTGAYGISSVLLPPVAAHWIAACGITSALELVGTAVGAVIVAGGLLLRACPPDFRPEGFVPAQTPGIAAGAQRDWRGMLRSREFLPMLLLLTCGATAGMMVISQGFTIAKTQMGLDVAAASMAVSFVALANTFGRLSAGAASDYLGRVRTLGLGLAVAIAGLGMLSLAGPDAAALFYLGLLSLGFSFGCFMGVYPGFTAQVFGSRNNSVNFGIHSCPN</sequence>
<evidence type="ECO:0000259" key="5">
    <source>
        <dbReference type="PROSITE" id="PS50850"/>
    </source>
</evidence>
<dbReference type="PANTHER" id="PTHR11360">
    <property type="entry name" value="MONOCARBOXYLATE TRANSPORTER"/>
    <property type="match status" value="1"/>
</dbReference>
<dbReference type="AlphaFoldDB" id="H3KFD3"/>
<dbReference type="PATRIC" id="fig|762967.3.peg.1139"/>
<dbReference type="SUPFAM" id="SSF103473">
    <property type="entry name" value="MFS general substrate transporter"/>
    <property type="match status" value="1"/>
</dbReference>
<dbReference type="InterPro" id="IPR020846">
    <property type="entry name" value="MFS_dom"/>
</dbReference>
<dbReference type="Proteomes" id="UP000004956">
    <property type="component" value="Unassembled WGS sequence"/>
</dbReference>
<dbReference type="HOGENOM" id="CLU_001265_59_7_4"/>
<keyword evidence="2 4" id="KW-1133">Transmembrane helix</keyword>
<evidence type="ECO:0000256" key="3">
    <source>
        <dbReference type="ARBA" id="ARBA00023136"/>
    </source>
</evidence>
<feature type="transmembrane region" description="Helical" evidence="4">
    <location>
        <begin position="292"/>
        <end position="310"/>
    </location>
</feature>
<feature type="transmembrane region" description="Helical" evidence="4">
    <location>
        <begin position="226"/>
        <end position="248"/>
    </location>
</feature>
<feature type="transmembrane region" description="Helical" evidence="4">
    <location>
        <begin position="260"/>
        <end position="280"/>
    </location>
</feature>
<protein>
    <submittedName>
        <fullName evidence="6">Transporter, major facilitator family protein</fullName>
    </submittedName>
</protein>
<evidence type="ECO:0000313" key="7">
    <source>
        <dbReference type="Proteomes" id="UP000004956"/>
    </source>
</evidence>
<dbReference type="PROSITE" id="PS50850">
    <property type="entry name" value="MFS"/>
    <property type="match status" value="1"/>
</dbReference>
<feature type="transmembrane region" description="Helical" evidence="4">
    <location>
        <begin position="161"/>
        <end position="189"/>
    </location>
</feature>
<reference evidence="6 7" key="1">
    <citation type="submission" date="2011-11" db="EMBL/GenBank/DDBJ databases">
        <authorList>
            <person name="Weinstock G."/>
            <person name="Sodergren E."/>
            <person name="Clifton S."/>
            <person name="Fulton L."/>
            <person name="Fulton B."/>
            <person name="Courtney L."/>
            <person name="Fronick C."/>
            <person name="Harrison M."/>
            <person name="Strong C."/>
            <person name="Farmer C."/>
            <person name="Delahaunty K."/>
            <person name="Markovic C."/>
            <person name="Hall O."/>
            <person name="Minx P."/>
            <person name="Tomlinson C."/>
            <person name="Mitreva M."/>
            <person name="Hou S."/>
            <person name="Chen J."/>
            <person name="Wollam A."/>
            <person name="Pepin K.H."/>
            <person name="Johnson M."/>
            <person name="Bhonagiri V."/>
            <person name="Zhang X."/>
            <person name="Suruliraj S."/>
            <person name="Warren W."/>
            <person name="Chinwalla A."/>
            <person name="Mardis E.R."/>
            <person name="Wilson R.K."/>
        </authorList>
    </citation>
    <scope>NUCLEOTIDE SEQUENCE [LARGE SCALE GENOMIC DNA]</scope>
    <source>
        <strain evidence="6 7">YIT 11816</strain>
    </source>
</reference>
<keyword evidence="3 4" id="KW-0472">Membrane</keyword>
<proteinExistence type="predicted"/>
<name>H3KFD3_9BURK</name>
<feature type="transmembrane region" description="Helical" evidence="4">
    <location>
        <begin position="138"/>
        <end position="155"/>
    </location>
</feature>